<name>A0A9P9X4B5_9PEZI</name>
<reference evidence="1" key="1">
    <citation type="submission" date="2019-01" db="EMBL/GenBank/DDBJ databases">
        <title>Colletotrichum abscissum LGMF1257.</title>
        <authorList>
            <person name="Baroncelli R."/>
        </authorList>
    </citation>
    <scope>NUCLEOTIDE SEQUENCE</scope>
    <source>
        <strain evidence="1">Ca142</strain>
    </source>
</reference>
<accession>A0A9P9X4B5</accession>
<dbReference type="Proteomes" id="UP001056436">
    <property type="component" value="Unassembled WGS sequence"/>
</dbReference>
<gene>
    <name evidence="1" type="ORF">CABS02_12971</name>
</gene>
<evidence type="ECO:0000313" key="2">
    <source>
        <dbReference type="Proteomes" id="UP001056436"/>
    </source>
</evidence>
<comment type="caution">
    <text evidence="1">The sequence shown here is derived from an EMBL/GenBank/DDBJ whole genome shotgun (WGS) entry which is preliminary data.</text>
</comment>
<dbReference type="EMBL" id="SDAQ01000135">
    <property type="protein sequence ID" value="KAI3535316.1"/>
    <property type="molecule type" value="Genomic_DNA"/>
</dbReference>
<evidence type="ECO:0000313" key="1">
    <source>
        <dbReference type="EMBL" id="KAI3535316.1"/>
    </source>
</evidence>
<dbReference type="AlphaFoldDB" id="A0A9P9X4B5"/>
<keyword evidence="2" id="KW-1185">Reference proteome</keyword>
<protein>
    <submittedName>
        <fullName evidence="1">Uncharacterized protein</fullName>
    </submittedName>
</protein>
<proteinExistence type="predicted"/>
<sequence length="50" mass="5642">MTPNTLATRSASFRVQRVCCHIQGMNMGEVRHRNDQARPTCPVRPFCPLG</sequence>
<organism evidence="1 2">
    <name type="scientific">Colletotrichum abscissum</name>
    <dbReference type="NCBI Taxonomy" id="1671311"/>
    <lineage>
        <taxon>Eukaryota</taxon>
        <taxon>Fungi</taxon>
        <taxon>Dikarya</taxon>
        <taxon>Ascomycota</taxon>
        <taxon>Pezizomycotina</taxon>
        <taxon>Sordariomycetes</taxon>
        <taxon>Hypocreomycetidae</taxon>
        <taxon>Glomerellales</taxon>
        <taxon>Glomerellaceae</taxon>
        <taxon>Colletotrichum</taxon>
        <taxon>Colletotrichum acutatum species complex</taxon>
    </lineage>
</organism>